<accession>A0A1A6C3X7</accession>
<dbReference type="AlphaFoldDB" id="A0A1A6C3X7"/>
<dbReference type="InterPro" id="IPR048020">
    <property type="entry name" value="Transpos_IS3"/>
</dbReference>
<dbReference type="GO" id="GO:0003676">
    <property type="term" value="F:nucleic acid binding"/>
    <property type="evidence" value="ECO:0007669"/>
    <property type="project" value="InterPro"/>
</dbReference>
<evidence type="ECO:0000313" key="2">
    <source>
        <dbReference type="EMBL" id="OBS09263.1"/>
    </source>
</evidence>
<dbReference type="SUPFAM" id="SSF53098">
    <property type="entry name" value="Ribonuclease H-like"/>
    <property type="match status" value="1"/>
</dbReference>
<dbReference type="InterPro" id="IPR001584">
    <property type="entry name" value="Integrase_cat-core"/>
</dbReference>
<comment type="caution">
    <text evidence="2">The sequence shown here is derived from an EMBL/GenBank/DDBJ whole genome shotgun (WGS) entry which is preliminary data.</text>
</comment>
<name>A0A1A6C3X7_9GAMM</name>
<dbReference type="PANTHER" id="PTHR47515:SF2">
    <property type="entry name" value="INTEGRASE CORE DOMAIN PROTEIN"/>
    <property type="match status" value="1"/>
</dbReference>
<dbReference type="GO" id="GO:0015074">
    <property type="term" value="P:DNA integration"/>
    <property type="evidence" value="ECO:0007669"/>
    <property type="project" value="InterPro"/>
</dbReference>
<dbReference type="Pfam" id="PF13683">
    <property type="entry name" value="rve_3"/>
    <property type="match status" value="1"/>
</dbReference>
<dbReference type="NCBIfam" id="NF033516">
    <property type="entry name" value="transpos_IS3"/>
    <property type="match status" value="1"/>
</dbReference>
<dbReference type="Gene3D" id="3.30.420.10">
    <property type="entry name" value="Ribonuclease H-like superfamily/Ribonuclease H"/>
    <property type="match status" value="1"/>
</dbReference>
<feature type="domain" description="Integrase catalytic" evidence="1">
    <location>
        <begin position="105"/>
        <end position="262"/>
    </location>
</feature>
<sequence>MAQQTVAVRGVSVRLVCAAFRISETCYRYQATLSDENAEIADWLVKLTAQGSDWGFGRCFHYLRNVEHQGWNHKRVYRIYCALALNLRIKPRRRLKRQTPEPLKEPIKPDQVWSMDFMHDQLSDGRCFRLFNVIDDYRREGLAIEAGFSLPTLRVIRVLDQLLEWRRKPTAIRCDNGPEFVSHEFVSWAMRRDIRIDYIQPGKPQQNAYIERANRTIRYSWLSKHLFDSLEEVQDYATQWLWFYNHRRPHKANGGKPPLMVA</sequence>
<dbReference type="PROSITE" id="PS50994">
    <property type="entry name" value="INTEGRASE"/>
    <property type="match status" value="1"/>
</dbReference>
<keyword evidence="3" id="KW-1185">Reference proteome</keyword>
<evidence type="ECO:0000313" key="3">
    <source>
        <dbReference type="Proteomes" id="UP000029273"/>
    </source>
</evidence>
<dbReference type="InterPro" id="IPR012337">
    <property type="entry name" value="RNaseH-like_sf"/>
</dbReference>
<dbReference type="InterPro" id="IPR036397">
    <property type="entry name" value="RNaseH_sf"/>
</dbReference>
<dbReference type="PANTHER" id="PTHR47515">
    <property type="entry name" value="LOW CALCIUM RESPONSE LOCUS PROTEIN T"/>
    <property type="match status" value="1"/>
</dbReference>
<organism evidence="2 3">
    <name type="scientific">Acidihalobacter prosperus</name>
    <dbReference type="NCBI Taxonomy" id="160660"/>
    <lineage>
        <taxon>Bacteria</taxon>
        <taxon>Pseudomonadati</taxon>
        <taxon>Pseudomonadota</taxon>
        <taxon>Gammaproteobacteria</taxon>
        <taxon>Chromatiales</taxon>
        <taxon>Ectothiorhodospiraceae</taxon>
        <taxon>Acidihalobacter</taxon>
    </lineage>
</organism>
<proteinExistence type="predicted"/>
<dbReference type="EMBL" id="JQSG02000003">
    <property type="protein sequence ID" value="OBS09263.1"/>
    <property type="molecule type" value="Genomic_DNA"/>
</dbReference>
<evidence type="ECO:0000259" key="1">
    <source>
        <dbReference type="PROSITE" id="PS50994"/>
    </source>
</evidence>
<reference evidence="2 3" key="1">
    <citation type="journal article" date="2014" name="Genome Announc.">
        <title>Draft Genome Sequence of the Iron-Oxidizing, Acidophilic, and Halotolerant 'Thiobacillus prosperus' Type Strain DSM 5130.</title>
        <authorList>
            <person name="Ossandon F.J."/>
            <person name="Cardenas J.P."/>
            <person name="Corbett M."/>
            <person name="Quatrini R."/>
            <person name="Holmes D.S."/>
            <person name="Watkin E."/>
        </authorList>
    </citation>
    <scope>NUCLEOTIDE SEQUENCE [LARGE SCALE GENOMIC DNA]</scope>
    <source>
        <strain evidence="2 3">DSM 5130</strain>
    </source>
</reference>
<gene>
    <name evidence="2" type="ORF">Thpro_021591</name>
</gene>
<protein>
    <submittedName>
        <fullName evidence="2">Integrase</fullName>
    </submittedName>
</protein>
<dbReference type="Proteomes" id="UP000029273">
    <property type="component" value="Unassembled WGS sequence"/>
</dbReference>